<accession>A0AAE3YNB9</accession>
<name>A0AAE3YNB9_9ACTN</name>
<sequence length="185" mass="20698">MDAALLGVVAALGGTVLGAGGQFLQSWLQLSWQRHEQARHVADRLIDDRRNAYVDFMAAASAHGNRMAELCFVKNKAHNLGVNGVEQATTAAFQARQDLMIPLWRMRLVASEQVRAAGEEVMQALWSMEERYKTATMVEVEQFNPHIWVPAREKFLAASRAEISALSTADRPRTGKIPMSWHRRA</sequence>
<reference evidence="1" key="1">
    <citation type="submission" date="2023-07" db="EMBL/GenBank/DDBJ databases">
        <title>Sequencing the genomes of 1000 actinobacteria strains.</title>
        <authorList>
            <person name="Klenk H.-P."/>
        </authorList>
    </citation>
    <scope>NUCLEOTIDE SEQUENCE</scope>
    <source>
        <strain evidence="1">DSM 44707</strain>
    </source>
</reference>
<comment type="caution">
    <text evidence="1">The sequence shown here is derived from an EMBL/GenBank/DDBJ whole genome shotgun (WGS) entry which is preliminary data.</text>
</comment>
<dbReference type="EMBL" id="JAVDYB010000001">
    <property type="protein sequence ID" value="MDR7275536.1"/>
    <property type="molecule type" value="Genomic_DNA"/>
</dbReference>
<protein>
    <submittedName>
        <fullName evidence="1">Uncharacterized protein</fullName>
    </submittedName>
</protein>
<dbReference type="Proteomes" id="UP001183643">
    <property type="component" value="Unassembled WGS sequence"/>
</dbReference>
<proteinExistence type="predicted"/>
<gene>
    <name evidence="1" type="ORF">J2S41_002314</name>
</gene>
<evidence type="ECO:0000313" key="2">
    <source>
        <dbReference type="Proteomes" id="UP001183643"/>
    </source>
</evidence>
<keyword evidence="2" id="KW-1185">Reference proteome</keyword>
<organism evidence="1 2">
    <name type="scientific">Catenuloplanes atrovinosus</name>
    <dbReference type="NCBI Taxonomy" id="137266"/>
    <lineage>
        <taxon>Bacteria</taxon>
        <taxon>Bacillati</taxon>
        <taxon>Actinomycetota</taxon>
        <taxon>Actinomycetes</taxon>
        <taxon>Micromonosporales</taxon>
        <taxon>Micromonosporaceae</taxon>
        <taxon>Catenuloplanes</taxon>
    </lineage>
</organism>
<dbReference type="AlphaFoldDB" id="A0AAE3YNB9"/>
<dbReference type="RefSeq" id="WP_310366607.1">
    <property type="nucleotide sequence ID" value="NZ_JAVDYB010000001.1"/>
</dbReference>
<evidence type="ECO:0000313" key="1">
    <source>
        <dbReference type="EMBL" id="MDR7275536.1"/>
    </source>
</evidence>